<dbReference type="FunFam" id="3.40.50.2000:FF:000056">
    <property type="entry name" value="Glycosyltransferase"/>
    <property type="match status" value="1"/>
</dbReference>
<dbReference type="AlphaFoldDB" id="A0ABD3A9H2"/>
<dbReference type="CDD" id="cd03784">
    <property type="entry name" value="GT1_Gtf-like"/>
    <property type="match status" value="1"/>
</dbReference>
<protein>
    <recommendedName>
        <fullName evidence="4">Glycosyltransferase</fullName>
        <ecNumber evidence="4">2.4.1.-</ecNumber>
    </recommendedName>
</protein>
<dbReference type="PANTHER" id="PTHR11926:SF1412">
    <property type="entry name" value="UDP-GLYCOSYLTRANSFERASE 83A1-LIKE"/>
    <property type="match status" value="1"/>
</dbReference>
<organism evidence="5 6">
    <name type="scientific">Cinchona calisaya</name>
    <dbReference type="NCBI Taxonomy" id="153742"/>
    <lineage>
        <taxon>Eukaryota</taxon>
        <taxon>Viridiplantae</taxon>
        <taxon>Streptophyta</taxon>
        <taxon>Embryophyta</taxon>
        <taxon>Tracheophyta</taxon>
        <taxon>Spermatophyta</taxon>
        <taxon>Magnoliopsida</taxon>
        <taxon>eudicotyledons</taxon>
        <taxon>Gunneridae</taxon>
        <taxon>Pentapetalae</taxon>
        <taxon>asterids</taxon>
        <taxon>lamiids</taxon>
        <taxon>Gentianales</taxon>
        <taxon>Rubiaceae</taxon>
        <taxon>Cinchonoideae</taxon>
        <taxon>Cinchoneae</taxon>
        <taxon>Cinchona</taxon>
    </lineage>
</organism>
<dbReference type="Pfam" id="PF00201">
    <property type="entry name" value="UDPGT"/>
    <property type="match status" value="1"/>
</dbReference>
<keyword evidence="6" id="KW-1185">Reference proteome</keyword>
<evidence type="ECO:0000256" key="3">
    <source>
        <dbReference type="RuleBase" id="RU003718"/>
    </source>
</evidence>
<evidence type="ECO:0000313" key="5">
    <source>
        <dbReference type="EMBL" id="KAL3528455.1"/>
    </source>
</evidence>
<sequence>MASSMAKSDSEQEGINRIAFASVPDGLGPEDDRKDQKKLSTSIYKVMPGYLEDFIRKSENNSKFTGFVVDFSLISLLEVADKFGLKCAVYWCSTPGCMALGLNVHKLIEAQVIDANDGTALSNEKIPLLPNMPPMSPTEFTWCFPSNPNAQKAIFHFFKSAVYNMISVYSNCLILCNWFNELNPSTSILKLNPNFLPVGPILSDGQSSAGSFVSEDSTCLTWLDNQSPGSVIYVAFGSTSRFTQEQINEIAFGLELTEKPFLWVGWSGLVNGVVSLTYPDGFDRRVLNRGKIVEWAPQEMVLGHPSIACFISHCGWSSIMESVSMGVRILCWPYFGDQLYTQTCICEAWKIGTWLNAGENGIISRNEIKEKVDMLLSENNIRSNVLKLKQLARKSISEGGSSFKNLEFLVNQMKY</sequence>
<proteinExistence type="inferred from homology"/>
<comment type="caution">
    <text evidence="5">The sequence shown here is derived from an EMBL/GenBank/DDBJ whole genome shotgun (WGS) entry which is preliminary data.</text>
</comment>
<comment type="similarity">
    <text evidence="1 3">Belongs to the UDP-glycosyltransferase family.</text>
</comment>
<dbReference type="SUPFAM" id="SSF53756">
    <property type="entry name" value="UDP-Glycosyltransferase/glycogen phosphorylase"/>
    <property type="match status" value="1"/>
</dbReference>
<dbReference type="EMBL" id="JBJUIK010000004">
    <property type="protein sequence ID" value="KAL3528455.1"/>
    <property type="molecule type" value="Genomic_DNA"/>
</dbReference>
<name>A0ABD3A9H2_9GENT</name>
<dbReference type="Proteomes" id="UP001630127">
    <property type="component" value="Unassembled WGS sequence"/>
</dbReference>
<evidence type="ECO:0000313" key="6">
    <source>
        <dbReference type="Proteomes" id="UP001630127"/>
    </source>
</evidence>
<dbReference type="InterPro" id="IPR035595">
    <property type="entry name" value="UDP_glycos_trans_CS"/>
</dbReference>
<dbReference type="EC" id="2.4.1.-" evidence="4"/>
<evidence type="ECO:0000256" key="2">
    <source>
        <dbReference type="ARBA" id="ARBA00022679"/>
    </source>
</evidence>
<dbReference type="PROSITE" id="PS00375">
    <property type="entry name" value="UDPGT"/>
    <property type="match status" value="1"/>
</dbReference>
<gene>
    <name evidence="5" type="ORF">ACH5RR_007777</name>
</gene>
<evidence type="ECO:0000256" key="4">
    <source>
        <dbReference type="RuleBase" id="RU362057"/>
    </source>
</evidence>
<dbReference type="PANTHER" id="PTHR11926">
    <property type="entry name" value="GLUCOSYL/GLUCURONOSYL TRANSFERASES"/>
    <property type="match status" value="1"/>
</dbReference>
<evidence type="ECO:0000256" key="1">
    <source>
        <dbReference type="ARBA" id="ARBA00009995"/>
    </source>
</evidence>
<keyword evidence="3" id="KW-0328">Glycosyltransferase</keyword>
<dbReference type="InterPro" id="IPR002213">
    <property type="entry name" value="UDP_glucos_trans"/>
</dbReference>
<reference evidence="5 6" key="1">
    <citation type="submission" date="2024-11" db="EMBL/GenBank/DDBJ databases">
        <title>A near-complete genome assembly of Cinchona calisaya.</title>
        <authorList>
            <person name="Lian D.C."/>
            <person name="Zhao X.W."/>
            <person name="Wei L."/>
        </authorList>
    </citation>
    <scope>NUCLEOTIDE SEQUENCE [LARGE SCALE GENOMIC DNA]</scope>
    <source>
        <tissue evidence="5">Nenye</tissue>
    </source>
</reference>
<keyword evidence="2 3" id="KW-0808">Transferase</keyword>
<accession>A0ABD3A9H2</accession>
<dbReference type="Gene3D" id="3.40.50.2000">
    <property type="entry name" value="Glycogen Phosphorylase B"/>
    <property type="match status" value="2"/>
</dbReference>
<dbReference type="GO" id="GO:0016757">
    <property type="term" value="F:glycosyltransferase activity"/>
    <property type="evidence" value="ECO:0007669"/>
    <property type="project" value="UniProtKB-KW"/>
</dbReference>